<protein>
    <submittedName>
        <fullName evidence="2">Uncharacterized protein</fullName>
    </submittedName>
</protein>
<dbReference type="OMA" id="INQDEHI"/>
<dbReference type="EMBL" id="CAJJDM010000059">
    <property type="protein sequence ID" value="CAD8077430.1"/>
    <property type="molecule type" value="Genomic_DNA"/>
</dbReference>
<keyword evidence="3" id="KW-1185">Reference proteome</keyword>
<evidence type="ECO:0000313" key="3">
    <source>
        <dbReference type="Proteomes" id="UP000688137"/>
    </source>
</evidence>
<evidence type="ECO:0000256" key="1">
    <source>
        <dbReference type="SAM" id="Coils"/>
    </source>
</evidence>
<reference evidence="2" key="1">
    <citation type="submission" date="2021-01" db="EMBL/GenBank/DDBJ databases">
        <authorList>
            <consortium name="Genoscope - CEA"/>
            <person name="William W."/>
        </authorList>
    </citation>
    <scope>NUCLEOTIDE SEQUENCE</scope>
</reference>
<dbReference type="AlphaFoldDB" id="A0A8S1MAS1"/>
<sequence>MQLVEEQQEIDNDVDYQHVYNSSLFRKLTSQQIRKILNPYKQNTKEVLSELSNQIDNLEEGLKKYQNENTMIPPSKQQILDILQQNTAFTPTESIQSLLSEKTKLKTSYLHVDNLYINQDEHIPQTKLEIMQMALSNKAIQKQQRKAIKSDDLTKKRKIIMQIQQRINQDEIMRKKKEEEERLRLLEKQAREVDVGQLTLNMISDLRKKYFNELVSTDTEEKFKRIKEIKEVYVPQQLNKVKEGYQKQQQEKLKHDLVSKKSQFNSYYQLLALERTMKRVVALKLKPEIKSYSRFKGAEKPKNYSSINSIVKGIIHTSKNSENKGFN</sequence>
<gene>
    <name evidence="2" type="ORF">PPRIM_AZ9-3.1.T0580109</name>
</gene>
<evidence type="ECO:0000313" key="2">
    <source>
        <dbReference type="EMBL" id="CAD8077430.1"/>
    </source>
</evidence>
<keyword evidence="1" id="KW-0175">Coiled coil</keyword>
<comment type="caution">
    <text evidence="2">The sequence shown here is derived from an EMBL/GenBank/DDBJ whole genome shotgun (WGS) entry which is preliminary data.</text>
</comment>
<proteinExistence type="predicted"/>
<feature type="coiled-coil region" evidence="1">
    <location>
        <begin position="160"/>
        <end position="196"/>
    </location>
</feature>
<name>A0A8S1MAS1_PARPR</name>
<feature type="coiled-coil region" evidence="1">
    <location>
        <begin position="41"/>
        <end position="68"/>
    </location>
</feature>
<dbReference type="Proteomes" id="UP000688137">
    <property type="component" value="Unassembled WGS sequence"/>
</dbReference>
<accession>A0A8S1MAS1</accession>
<organism evidence="2 3">
    <name type="scientific">Paramecium primaurelia</name>
    <dbReference type="NCBI Taxonomy" id="5886"/>
    <lineage>
        <taxon>Eukaryota</taxon>
        <taxon>Sar</taxon>
        <taxon>Alveolata</taxon>
        <taxon>Ciliophora</taxon>
        <taxon>Intramacronucleata</taxon>
        <taxon>Oligohymenophorea</taxon>
        <taxon>Peniculida</taxon>
        <taxon>Parameciidae</taxon>
        <taxon>Paramecium</taxon>
    </lineage>
</organism>